<dbReference type="Proteomes" id="UP001229409">
    <property type="component" value="Unassembled WGS sequence"/>
</dbReference>
<sequence length="135" mass="14843">MHFLETMKAMLVWTGAGAILIFALMYVDSLFTKYKDFAEVKAGNMAVTVRMIMKLVAQGYILSGSIATANNLLEALVYSVIAFVILLVLEVIVRLLLRYWAQFDLDKGTQEGKIGFGLFSGALHLVGALIITACF</sequence>
<reference evidence="11" key="1">
    <citation type="submission" date="2016-05" db="EMBL/GenBank/DDBJ databases">
        <title>Whole genome shotgun sequencing of cultured foodborne pathogen.</title>
        <authorList>
            <person name="Zheng J."/>
            <person name="Timme R."/>
            <person name="Allard M."/>
            <person name="Strain E."/>
            <person name="Luo Y."/>
            <person name="Brown E."/>
        </authorList>
    </citation>
    <scope>NUCLEOTIDE SEQUENCE [LARGE SCALE GENOMIC DNA]</scope>
    <source>
        <strain evidence="11">CFSAN034343</strain>
    </source>
</reference>
<evidence type="ECO:0000256" key="6">
    <source>
        <dbReference type="ARBA" id="ARBA00023136"/>
    </source>
</evidence>
<dbReference type="PANTHER" id="PTHR40043:SF1">
    <property type="entry name" value="UPF0719 INNER MEMBRANE PROTEIN YJFL"/>
    <property type="match status" value="1"/>
</dbReference>
<keyword evidence="3" id="KW-1003">Cell membrane</keyword>
<dbReference type="PANTHER" id="PTHR40043">
    <property type="entry name" value="UPF0719 INNER MEMBRANE PROTEIN YJFL"/>
    <property type="match status" value="1"/>
</dbReference>
<dbReference type="eggNOG" id="COG3766">
    <property type="taxonomic scope" value="Bacteria"/>
</dbReference>
<protein>
    <submittedName>
        <fullName evidence="8">DUF350 domain-containing protein</fullName>
    </submittedName>
</protein>
<evidence type="ECO:0000313" key="11">
    <source>
        <dbReference type="Proteomes" id="UP000094974"/>
    </source>
</evidence>
<keyword evidence="5 7" id="KW-1133">Transmembrane helix</keyword>
<comment type="caution">
    <text evidence="8">The sequence shown here is derived from an EMBL/GenBank/DDBJ whole genome shotgun (WGS) entry which is preliminary data.</text>
</comment>
<gene>
    <name evidence="10" type="ORF">A7312_18190</name>
    <name evidence="8" type="ORF">JDW19_13680</name>
    <name evidence="9" type="ORF">QDS18_12760</name>
</gene>
<evidence type="ECO:0000313" key="10">
    <source>
        <dbReference type="EMBL" id="ODA05575.1"/>
    </source>
</evidence>
<dbReference type="GO" id="GO:0005886">
    <property type="term" value="C:plasma membrane"/>
    <property type="evidence" value="ECO:0007669"/>
    <property type="project" value="UniProtKB-SubCell"/>
</dbReference>
<dbReference type="AlphaFoldDB" id="A0A074LUI7"/>
<dbReference type="EMBL" id="JAEHFQ010000006">
    <property type="protein sequence ID" value="MBM0634163.1"/>
    <property type="molecule type" value="Genomic_DNA"/>
</dbReference>
<feature type="transmembrane region" description="Helical" evidence="7">
    <location>
        <begin position="52"/>
        <end position="69"/>
    </location>
</feature>
<reference evidence="8" key="3">
    <citation type="submission" date="2020-12" db="EMBL/GenBank/DDBJ databases">
        <title>Paenibacillus polymyxa LMG 27872: a double-edged sword.</title>
        <authorList>
            <person name="Langendries S."/>
            <person name="Garcia Mendez S."/>
            <person name="Beirinckx S."/>
            <person name="Viaene T."/>
            <person name="Baeyen S."/>
            <person name="Goeminne G."/>
            <person name="Willems A."/>
            <person name="Debode J."/>
            <person name="Goormachtig S."/>
        </authorList>
    </citation>
    <scope>NUCLEOTIDE SEQUENCE</scope>
    <source>
        <strain evidence="8">LMG 27872</strain>
    </source>
</reference>
<dbReference type="EMBL" id="LYND01000206">
    <property type="protein sequence ID" value="ODA05575.1"/>
    <property type="molecule type" value="Genomic_DNA"/>
</dbReference>
<evidence type="ECO:0000313" key="12">
    <source>
        <dbReference type="Proteomes" id="UP000650605"/>
    </source>
</evidence>
<evidence type="ECO:0000256" key="7">
    <source>
        <dbReference type="SAM" id="Phobius"/>
    </source>
</evidence>
<dbReference type="Proteomes" id="UP000650605">
    <property type="component" value="Unassembled WGS sequence"/>
</dbReference>
<dbReference type="Proteomes" id="UP000094974">
    <property type="component" value="Unassembled WGS sequence"/>
</dbReference>
<evidence type="ECO:0000313" key="8">
    <source>
        <dbReference type="EMBL" id="MBM0634163.1"/>
    </source>
</evidence>
<evidence type="ECO:0000256" key="5">
    <source>
        <dbReference type="ARBA" id="ARBA00022989"/>
    </source>
</evidence>
<dbReference type="RefSeq" id="WP_013310484.1">
    <property type="nucleotide sequence ID" value="NZ_ALJV01000153.1"/>
</dbReference>
<feature type="transmembrane region" description="Helical" evidence="7">
    <location>
        <begin position="114"/>
        <end position="133"/>
    </location>
</feature>
<proteinExistence type="inferred from homology"/>
<organism evidence="8 12">
    <name type="scientific">Paenibacillus polymyxa</name>
    <name type="common">Bacillus polymyxa</name>
    <dbReference type="NCBI Taxonomy" id="1406"/>
    <lineage>
        <taxon>Bacteria</taxon>
        <taxon>Bacillati</taxon>
        <taxon>Bacillota</taxon>
        <taxon>Bacilli</taxon>
        <taxon>Bacillales</taxon>
        <taxon>Paenibacillaceae</taxon>
        <taxon>Paenibacillus</taxon>
    </lineage>
</organism>
<evidence type="ECO:0000256" key="1">
    <source>
        <dbReference type="ARBA" id="ARBA00004651"/>
    </source>
</evidence>
<dbReference type="Pfam" id="PF03994">
    <property type="entry name" value="DUF350"/>
    <property type="match status" value="1"/>
</dbReference>
<reference evidence="9" key="4">
    <citation type="submission" date="2023-04" db="EMBL/GenBank/DDBJ databases">
        <title>Uncovering the Secrets of Slow-Growing Bacteria in Tropical Savanna Soil through Cultivation and Genomic Analysis.</title>
        <authorList>
            <person name="Goncalves O.S."/>
            <person name="Santana M.F."/>
        </authorList>
    </citation>
    <scope>NUCLEOTIDE SEQUENCE</scope>
    <source>
        <strain evidence="9">ANTI</strain>
    </source>
</reference>
<accession>A0A074LUI7</accession>
<dbReference type="EMBL" id="JARVWT010000004">
    <property type="protein sequence ID" value="MDH2331737.1"/>
    <property type="molecule type" value="Genomic_DNA"/>
</dbReference>
<feature type="transmembrane region" description="Helical" evidence="7">
    <location>
        <begin position="12"/>
        <end position="31"/>
    </location>
</feature>
<evidence type="ECO:0000256" key="3">
    <source>
        <dbReference type="ARBA" id="ARBA00022475"/>
    </source>
</evidence>
<name>A0A074LUI7_PAEPO</name>
<keyword evidence="4 7" id="KW-0812">Transmembrane</keyword>
<evidence type="ECO:0000256" key="2">
    <source>
        <dbReference type="ARBA" id="ARBA00005779"/>
    </source>
</evidence>
<reference evidence="10" key="2">
    <citation type="submission" date="2016-05" db="EMBL/GenBank/DDBJ databases">
        <authorList>
            <person name="Zheng J."/>
            <person name="Timme R."/>
            <person name="Allard M."/>
            <person name="Strain E."/>
            <person name="Luo Y."/>
            <person name="Brown E."/>
        </authorList>
    </citation>
    <scope>NUCLEOTIDE SEQUENCE</scope>
    <source>
        <strain evidence="10">CFSAN034343</strain>
    </source>
</reference>
<evidence type="ECO:0000256" key="4">
    <source>
        <dbReference type="ARBA" id="ARBA00022692"/>
    </source>
</evidence>
<keyword evidence="6 7" id="KW-0472">Membrane</keyword>
<keyword evidence="11" id="KW-1185">Reference proteome</keyword>
<dbReference type="InterPro" id="IPR007140">
    <property type="entry name" value="DUF350"/>
</dbReference>
<comment type="subcellular location">
    <subcellularLocation>
        <location evidence="1">Cell membrane</location>
        <topology evidence="1">Multi-pass membrane protein</topology>
    </subcellularLocation>
</comment>
<comment type="similarity">
    <text evidence="2">Belongs to the UPF0719 family.</text>
</comment>
<feature type="transmembrane region" description="Helical" evidence="7">
    <location>
        <begin position="75"/>
        <end position="93"/>
    </location>
</feature>
<evidence type="ECO:0000313" key="9">
    <source>
        <dbReference type="EMBL" id="MDH2331737.1"/>
    </source>
</evidence>